<evidence type="ECO:0000313" key="2">
    <source>
        <dbReference type="Proteomes" id="UP000054337"/>
    </source>
</evidence>
<dbReference type="AlphaFoldDB" id="W7DXZ9"/>
<organism evidence="1 2">
    <name type="scientific">Bipolaris victoriae (strain FI3)</name>
    <name type="common">Victoria blight of oats agent</name>
    <name type="synonym">Cochliobolus victoriae</name>
    <dbReference type="NCBI Taxonomy" id="930091"/>
    <lineage>
        <taxon>Eukaryota</taxon>
        <taxon>Fungi</taxon>
        <taxon>Dikarya</taxon>
        <taxon>Ascomycota</taxon>
        <taxon>Pezizomycotina</taxon>
        <taxon>Dothideomycetes</taxon>
        <taxon>Pleosporomycetidae</taxon>
        <taxon>Pleosporales</taxon>
        <taxon>Pleosporineae</taxon>
        <taxon>Pleosporaceae</taxon>
        <taxon>Bipolaris</taxon>
    </lineage>
</organism>
<name>W7DXZ9_BIPV3</name>
<dbReference type="HOGENOM" id="CLU_2984408_0_0_1"/>
<dbReference type="RefSeq" id="XP_014552502.1">
    <property type="nucleotide sequence ID" value="XM_014697016.1"/>
</dbReference>
<reference evidence="1 2" key="1">
    <citation type="journal article" date="2013" name="PLoS Genet.">
        <title>Comparative genome structure, secondary metabolite, and effector coding capacity across Cochliobolus pathogens.</title>
        <authorList>
            <person name="Condon B.J."/>
            <person name="Leng Y."/>
            <person name="Wu D."/>
            <person name="Bushley K.E."/>
            <person name="Ohm R.A."/>
            <person name="Otillar R."/>
            <person name="Martin J."/>
            <person name="Schackwitz W."/>
            <person name="Grimwood J."/>
            <person name="MohdZainudin N."/>
            <person name="Xue C."/>
            <person name="Wang R."/>
            <person name="Manning V.A."/>
            <person name="Dhillon B."/>
            <person name="Tu Z.J."/>
            <person name="Steffenson B.J."/>
            <person name="Salamov A."/>
            <person name="Sun H."/>
            <person name="Lowry S."/>
            <person name="LaButti K."/>
            <person name="Han J."/>
            <person name="Copeland A."/>
            <person name="Lindquist E."/>
            <person name="Barry K."/>
            <person name="Schmutz J."/>
            <person name="Baker S.E."/>
            <person name="Ciuffetti L.M."/>
            <person name="Grigoriev I.V."/>
            <person name="Zhong S."/>
            <person name="Turgeon B.G."/>
        </authorList>
    </citation>
    <scope>NUCLEOTIDE SEQUENCE [LARGE SCALE GENOMIC DNA]</scope>
    <source>
        <strain evidence="1 2">FI3</strain>
    </source>
</reference>
<accession>W7DXZ9</accession>
<dbReference type="Proteomes" id="UP000054337">
    <property type="component" value="Unassembled WGS sequence"/>
</dbReference>
<feature type="non-terminal residue" evidence="1">
    <location>
        <position position="1"/>
    </location>
</feature>
<evidence type="ECO:0000313" key="1">
    <source>
        <dbReference type="EMBL" id="EUN22928.1"/>
    </source>
</evidence>
<keyword evidence="2" id="KW-1185">Reference proteome</keyword>
<gene>
    <name evidence="1" type="ORF">COCVIDRAFT_110210</name>
</gene>
<dbReference type="GeneID" id="26249728"/>
<protein>
    <submittedName>
        <fullName evidence="1">Uncharacterized protein</fullName>
    </submittedName>
</protein>
<sequence>YNYATSILEDRLVYSQLLKRLRTLDALSQGCGFFNTILPNLCNAYLALAVLGLRAMAA</sequence>
<dbReference type="EMBL" id="KI968799">
    <property type="protein sequence ID" value="EUN22928.1"/>
    <property type="molecule type" value="Genomic_DNA"/>
</dbReference>
<proteinExistence type="predicted"/>